<comment type="caution">
    <text evidence="5">The sequence shown here is derived from an EMBL/GenBank/DDBJ whole genome shotgun (WGS) entry which is preliminary data.</text>
</comment>
<keyword evidence="2" id="KW-0547">Nucleotide-binding</keyword>
<dbReference type="Proteomes" id="UP000663854">
    <property type="component" value="Unassembled WGS sequence"/>
</dbReference>
<reference evidence="5" key="1">
    <citation type="submission" date="2021-02" db="EMBL/GenBank/DDBJ databases">
        <authorList>
            <person name="Nowell W R."/>
        </authorList>
    </citation>
    <scope>NUCLEOTIDE SEQUENCE</scope>
</reference>
<keyword evidence="1" id="KW-0378">Hydrolase</keyword>
<gene>
    <name evidence="6" type="ORF">JXQ802_LOCUS46491</name>
    <name evidence="5" type="ORF">PYM288_LOCUS30727</name>
</gene>
<dbReference type="PANTHER" id="PTHR44533:SF4">
    <property type="entry name" value="DEAD_H RNA HELICASE, PUTATIVE-RELATED"/>
    <property type="match status" value="1"/>
</dbReference>
<keyword evidence="3" id="KW-0175">Coiled coil</keyword>
<dbReference type="Gene3D" id="3.40.50.300">
    <property type="entry name" value="P-loop containing nucleotide triphosphate hydrolases"/>
    <property type="match status" value="1"/>
</dbReference>
<evidence type="ECO:0000256" key="2">
    <source>
        <dbReference type="ARBA" id="ARBA00022806"/>
    </source>
</evidence>
<dbReference type="InterPro" id="IPR027417">
    <property type="entry name" value="P-loop_NTPase"/>
</dbReference>
<sequence length="550" mass="64906">MIGLSATVNNGHEIQKWLKHIEHRRYELKQASSVRRVRLIISHKRFTDLHKYLYFNQQLQSIHPIGLMDSEQLMKNGSLPNDFILSPKETLALYDAMNNDMNHNHIPLMKQYARNIPSLENYFHDDWIIEREKFDGYSKLVCQQFNRMIQDKNDTMISLIKNQLAADLVNKDYPQSIELRNLIIDFVLTLQKNNQLPCIVFTDSRHLCENMAEFVGHHLKNQETKIRQSEGYQEKIEKIKEKQRNFERAKNFYEDKLMKKKKDTTNMIHSDLQLSAIEQRTLEGILPECTLITRAPSETEKHFLERINDQINPELLEYMQRGVAYHHAGVNKSQRTAIEALFRSGYLKIVFSTATLASGIHMPCKTVAFVNDSIWLGALSYRQASGRAGRRGFDLQVLLPAKNHILPAFRIRLDNYNDLVLFVYEQYFHSVIYDLRRQFSHVEQRLPLTNINFKTFDVYDNGTFEYQLNHHYTWQEKTFISPFAGVSGIENDDFLNNYNSLSYDLAYDLDLSPQTIPFFQIDDTYRCNSYAYDFYNHKNWQQQVHRVSHF</sequence>
<dbReference type="SMART" id="SM00490">
    <property type="entry name" value="HELICc"/>
    <property type="match status" value="1"/>
</dbReference>
<evidence type="ECO:0000259" key="4">
    <source>
        <dbReference type="PROSITE" id="PS51194"/>
    </source>
</evidence>
<dbReference type="AlphaFoldDB" id="A0A815EX71"/>
<proteinExistence type="predicted"/>
<dbReference type="PROSITE" id="PS51194">
    <property type="entry name" value="HELICASE_CTER"/>
    <property type="match status" value="1"/>
</dbReference>
<dbReference type="PANTHER" id="PTHR44533">
    <property type="entry name" value="DEAD/H RNA HELICASE, PUTATIVE-RELATED"/>
    <property type="match status" value="1"/>
</dbReference>
<dbReference type="EMBL" id="CAJNOH010002944">
    <property type="protein sequence ID" value="CAF1317281.1"/>
    <property type="molecule type" value="Genomic_DNA"/>
</dbReference>
<dbReference type="GO" id="GO:0005737">
    <property type="term" value="C:cytoplasm"/>
    <property type="evidence" value="ECO:0007669"/>
    <property type="project" value="TreeGrafter"/>
</dbReference>
<keyword evidence="2" id="KW-0067">ATP-binding</keyword>
<evidence type="ECO:0000313" key="8">
    <source>
        <dbReference type="Proteomes" id="UP000663870"/>
    </source>
</evidence>
<dbReference type="GO" id="GO:0016787">
    <property type="term" value="F:hydrolase activity"/>
    <property type="evidence" value="ECO:0007669"/>
    <property type="project" value="UniProtKB-KW"/>
</dbReference>
<dbReference type="Pfam" id="PF00271">
    <property type="entry name" value="Helicase_C"/>
    <property type="match status" value="1"/>
</dbReference>
<feature type="domain" description="Helicase C-terminal" evidence="4">
    <location>
        <begin position="281"/>
        <end position="454"/>
    </location>
</feature>
<protein>
    <recommendedName>
        <fullName evidence="4">Helicase C-terminal domain-containing protein</fullName>
    </recommendedName>
</protein>
<evidence type="ECO:0000313" key="7">
    <source>
        <dbReference type="Proteomes" id="UP000663854"/>
    </source>
</evidence>
<organism evidence="5 7">
    <name type="scientific">Rotaria sordida</name>
    <dbReference type="NCBI Taxonomy" id="392033"/>
    <lineage>
        <taxon>Eukaryota</taxon>
        <taxon>Metazoa</taxon>
        <taxon>Spiralia</taxon>
        <taxon>Gnathifera</taxon>
        <taxon>Rotifera</taxon>
        <taxon>Eurotatoria</taxon>
        <taxon>Bdelloidea</taxon>
        <taxon>Philodinida</taxon>
        <taxon>Philodinidae</taxon>
        <taxon>Rotaria</taxon>
    </lineage>
</organism>
<evidence type="ECO:0000313" key="6">
    <source>
        <dbReference type="EMBL" id="CAF1583601.1"/>
    </source>
</evidence>
<evidence type="ECO:0000313" key="5">
    <source>
        <dbReference type="EMBL" id="CAF1317281.1"/>
    </source>
</evidence>
<feature type="coiled-coil region" evidence="3">
    <location>
        <begin position="229"/>
        <end position="256"/>
    </location>
</feature>
<dbReference type="SUPFAM" id="SSF52540">
    <property type="entry name" value="P-loop containing nucleoside triphosphate hydrolases"/>
    <property type="match status" value="1"/>
</dbReference>
<keyword evidence="2" id="KW-0347">Helicase</keyword>
<dbReference type="GO" id="GO:0004386">
    <property type="term" value="F:helicase activity"/>
    <property type="evidence" value="ECO:0007669"/>
    <property type="project" value="UniProtKB-KW"/>
</dbReference>
<dbReference type="Proteomes" id="UP000663870">
    <property type="component" value="Unassembled WGS sequence"/>
</dbReference>
<keyword evidence="8" id="KW-1185">Reference proteome</keyword>
<dbReference type="EMBL" id="CAJNOL010004221">
    <property type="protein sequence ID" value="CAF1583601.1"/>
    <property type="molecule type" value="Genomic_DNA"/>
</dbReference>
<evidence type="ECO:0000256" key="1">
    <source>
        <dbReference type="ARBA" id="ARBA00022801"/>
    </source>
</evidence>
<name>A0A815EX71_9BILA</name>
<evidence type="ECO:0000256" key="3">
    <source>
        <dbReference type="SAM" id="Coils"/>
    </source>
</evidence>
<accession>A0A815EX71</accession>
<dbReference type="InterPro" id="IPR001650">
    <property type="entry name" value="Helicase_C-like"/>
</dbReference>
<dbReference type="InterPro" id="IPR052431">
    <property type="entry name" value="SKI2_subfamily_helicases"/>
</dbReference>